<dbReference type="GO" id="GO:0016787">
    <property type="term" value="F:hydrolase activity"/>
    <property type="evidence" value="ECO:0007669"/>
    <property type="project" value="UniProtKB-KW"/>
</dbReference>
<reference evidence="9 10" key="1">
    <citation type="submission" date="2024-01" db="EMBL/GenBank/DDBJ databases">
        <title>The genomes of 5 underutilized Papilionoideae crops provide insights into root nodulation and disease resistanc.</title>
        <authorList>
            <person name="Jiang F."/>
        </authorList>
    </citation>
    <scope>NUCLEOTIDE SEQUENCE [LARGE SCALE GENOMIC DNA]</scope>
    <source>
        <strain evidence="9">LVBAO_FW01</strain>
        <tissue evidence="9">Leaves</tissue>
    </source>
</reference>
<proteinExistence type="inferred from homology"/>
<name>A0AAN9KTU5_CANGL</name>
<evidence type="ECO:0000256" key="4">
    <source>
        <dbReference type="ARBA" id="ARBA00023163"/>
    </source>
</evidence>
<keyword evidence="10" id="KW-1185">Reference proteome</keyword>
<evidence type="ECO:0000313" key="9">
    <source>
        <dbReference type="EMBL" id="KAK7323502.1"/>
    </source>
</evidence>
<feature type="domain" description="Helitron helicase-like" evidence="8">
    <location>
        <begin position="831"/>
        <end position="925"/>
    </location>
</feature>
<evidence type="ECO:0000259" key="8">
    <source>
        <dbReference type="Pfam" id="PF14214"/>
    </source>
</evidence>
<dbReference type="GO" id="GO:0006310">
    <property type="term" value="P:DNA recombination"/>
    <property type="evidence" value="ECO:0007669"/>
    <property type="project" value="UniProtKB-KW"/>
</dbReference>
<evidence type="ECO:0000256" key="1">
    <source>
        <dbReference type="ARBA" id="ARBA00004123"/>
    </source>
</evidence>
<dbReference type="InterPro" id="IPR027417">
    <property type="entry name" value="P-loop_NTPase"/>
</dbReference>
<evidence type="ECO:0000256" key="6">
    <source>
        <dbReference type="RuleBase" id="RU363044"/>
    </source>
</evidence>
<dbReference type="Pfam" id="PF05970">
    <property type="entry name" value="PIF1"/>
    <property type="match status" value="1"/>
</dbReference>
<organism evidence="9 10">
    <name type="scientific">Canavalia gladiata</name>
    <name type="common">Sword bean</name>
    <name type="synonym">Dolichos gladiatus</name>
    <dbReference type="NCBI Taxonomy" id="3824"/>
    <lineage>
        <taxon>Eukaryota</taxon>
        <taxon>Viridiplantae</taxon>
        <taxon>Streptophyta</taxon>
        <taxon>Embryophyta</taxon>
        <taxon>Tracheophyta</taxon>
        <taxon>Spermatophyta</taxon>
        <taxon>Magnoliopsida</taxon>
        <taxon>eudicotyledons</taxon>
        <taxon>Gunneridae</taxon>
        <taxon>Pentapetalae</taxon>
        <taxon>rosids</taxon>
        <taxon>fabids</taxon>
        <taxon>Fabales</taxon>
        <taxon>Fabaceae</taxon>
        <taxon>Papilionoideae</taxon>
        <taxon>50 kb inversion clade</taxon>
        <taxon>NPAAA clade</taxon>
        <taxon>indigoferoid/millettioid clade</taxon>
        <taxon>Phaseoleae</taxon>
        <taxon>Canavalia</taxon>
    </lineage>
</organism>
<sequence>MQESEVKEKEKVRHQTNIQQTEQVVSTHYSNLYLLIDNLVVPSSPVSASGIYSAVLLIAGSHPCSYISAFLQGNRRLQHLFPPSLFPVQLSALERSNICLFDSAMSNKYHFEGVIGPIVGDILICMPFWEKFRNYLFPGHIHVFDRMGNVNTVVAEESENGPYIREGLRSLIDFYHLEQPHTRQFHWIFRDMLRIRIYNQFLFEIDYPIRCEYSVMDIHQHVVVVGIEYDLLHVDDDDDVKPVFPDVVGLQPALGDDEDLDSDNHPQVDPLMWDLRLTASQASGTHAMYIPAKYVRALKMVVNQHIDVVDEDGHIHKCKIKRRPGPYNEHYITSAWCFNNISTPPLATWCFTKSTTHTVPSIDVNISGMSRYRHKMKSLDQSDVHLPTILSFQSQPIEKMNCNSPLKHISIVGPLSDISNRNDLSIRRQRCRTPGKHVFKSRTNVSEDLRSTPPTINDHINAQSNLVLTECHTGINFSIHIRTHHKAANNVLNVEPNEEREQPPSPLNIPQPTLNVEDPDTPIVGYWDIGDQRHQCQYCGALMWYPERLNKRYNTPNPKFGICCGQGKVNLSNLKNPPPGILLNLLYNNDHRSRHFIQNIRSFNMMFSFTSMGAKIDRTVNDGNGPPIFVLCGENYHRIGSLLPLPMDAPKFSQLYIYDTANEVANRISVVSMNNHDISPTSSIVEDLKDMLDEVNPYAKVYRMARDKLNAGNVDNLKLRIIGKRGKDGRRYNLPTVSEVAALIVGDFDSNECERDVIVETQNHSLKRLSILNAAYLPLQYPLLFPRGEDGYSEGIPLAKHICVTNVDDMQSADQPKAGRKSLSMREFIAFRLGRRIVLPATFTGGARYMFQNYQDAMAICRWTGYPDLFITFTCNQRWPEILRKLKPNGLSTEDRPDLLCCVFKVKLDHLIMEIKQGNVFGRVVLGRLHFVPPGSGELFYLRLLLNKVKGPQSYEDIQTVNKKIYPTLKEACYTLGLLDDDREYVDAINQANLYLPEENIEKLALYEIHKLLQSNNKILSDYSTMPQPDVDVMSKCHNRLILDELQYDKEQLARDNIQYLSTMTEEQHNIYCKIMDAVQAGQGKIFFLHGYGGTGKTFLWKSISAAIRSKGDIVLTVASSGIAALLLPGGRTAHSRFNIPINVDEDSTSNIKQDSPLAELILKAKLIIWDKAPMTHKYCFEVVDKTFRDILRFSNPDNIHKPFGGKVIVFGGDFRQILPVIPKDSRQDVVTATINSSYLWRYCEVLTLTKNMRLQARCIPSQENDLNNFSKWILSIGDDNDDNIDVNIPDEFLIHEGDDPIASIVHQTYPNYLANATDPTFFQNRAILAPTNDVVNIINDYMLHLTPGECRKYLSFDSPSNMNEHSVQINDIHTSKFLNTINCSGLPNHELNLKLYVAVSRVTQKKGLKLLITDKRGNLHNRKSNVVYKEVFRNVLE</sequence>
<dbReference type="PANTHER" id="PTHR10492:SF101">
    <property type="entry name" value="ATP-DEPENDENT DNA HELICASE"/>
    <property type="match status" value="1"/>
</dbReference>
<dbReference type="GO" id="GO:0006281">
    <property type="term" value="P:DNA repair"/>
    <property type="evidence" value="ECO:0007669"/>
    <property type="project" value="UniProtKB-KW"/>
</dbReference>
<dbReference type="EMBL" id="JAYMYQ010000006">
    <property type="protein sequence ID" value="KAK7323502.1"/>
    <property type="molecule type" value="Genomic_DNA"/>
</dbReference>
<protein>
    <recommendedName>
        <fullName evidence="6">ATP-dependent DNA helicase</fullName>
        <ecNumber evidence="6">5.6.2.3</ecNumber>
    </recommendedName>
</protein>
<dbReference type="Gene3D" id="3.40.50.300">
    <property type="entry name" value="P-loop containing nucleotide triphosphate hydrolases"/>
    <property type="match status" value="1"/>
</dbReference>
<dbReference type="EC" id="5.6.2.3" evidence="6"/>
<accession>A0AAN9KTU5</accession>
<evidence type="ECO:0000256" key="2">
    <source>
        <dbReference type="ARBA" id="ARBA00023015"/>
    </source>
</evidence>
<dbReference type="InterPro" id="IPR015300">
    <property type="entry name" value="DNA-bd_pseudobarrel_sf"/>
</dbReference>
<comment type="cofactor">
    <cofactor evidence="6">
        <name>Mg(2+)</name>
        <dbReference type="ChEBI" id="CHEBI:18420"/>
    </cofactor>
</comment>
<dbReference type="InterPro" id="IPR025476">
    <property type="entry name" value="Helitron_helicase-like"/>
</dbReference>
<dbReference type="InterPro" id="IPR010285">
    <property type="entry name" value="DNA_helicase_pif1-like_DEAD"/>
</dbReference>
<dbReference type="SUPFAM" id="SSF101936">
    <property type="entry name" value="DNA-binding pseudobarrel domain"/>
    <property type="match status" value="1"/>
</dbReference>
<dbReference type="Pfam" id="PF14214">
    <property type="entry name" value="Helitron_like_N"/>
    <property type="match status" value="1"/>
</dbReference>
<dbReference type="Proteomes" id="UP001367508">
    <property type="component" value="Unassembled WGS sequence"/>
</dbReference>
<gene>
    <name evidence="9" type="ORF">VNO77_26978</name>
</gene>
<keyword evidence="6" id="KW-0347">Helicase</keyword>
<keyword evidence="5" id="KW-0539">Nucleus</keyword>
<keyword evidence="6" id="KW-0067">ATP-binding</keyword>
<dbReference type="PANTHER" id="PTHR10492">
    <property type="match status" value="1"/>
</dbReference>
<keyword evidence="6" id="KW-0233">DNA recombination</keyword>
<dbReference type="GO" id="GO:0005524">
    <property type="term" value="F:ATP binding"/>
    <property type="evidence" value="ECO:0007669"/>
    <property type="project" value="UniProtKB-KW"/>
</dbReference>
<feature type="domain" description="DNA helicase Pif1-like DEAD-box helicase" evidence="7">
    <location>
        <begin position="1064"/>
        <end position="1281"/>
    </location>
</feature>
<keyword evidence="6" id="KW-0378">Hydrolase</keyword>
<keyword evidence="6" id="KW-0547">Nucleotide-binding</keyword>
<evidence type="ECO:0000313" key="10">
    <source>
        <dbReference type="Proteomes" id="UP001367508"/>
    </source>
</evidence>
<dbReference type="GO" id="GO:0005634">
    <property type="term" value="C:nucleus"/>
    <property type="evidence" value="ECO:0007669"/>
    <property type="project" value="UniProtKB-SubCell"/>
</dbReference>
<comment type="similarity">
    <text evidence="6">Belongs to the helicase family.</text>
</comment>
<evidence type="ECO:0000256" key="3">
    <source>
        <dbReference type="ARBA" id="ARBA00023125"/>
    </source>
</evidence>
<keyword evidence="4" id="KW-0804">Transcription</keyword>
<keyword evidence="2" id="KW-0805">Transcription regulation</keyword>
<dbReference type="SUPFAM" id="SSF52540">
    <property type="entry name" value="P-loop containing nucleoside triphosphate hydrolases"/>
    <property type="match status" value="2"/>
</dbReference>
<comment type="subcellular location">
    <subcellularLocation>
        <location evidence="1">Nucleus</location>
    </subcellularLocation>
</comment>
<comment type="catalytic activity">
    <reaction evidence="6">
        <text>ATP + H2O = ADP + phosphate + H(+)</text>
        <dbReference type="Rhea" id="RHEA:13065"/>
        <dbReference type="ChEBI" id="CHEBI:15377"/>
        <dbReference type="ChEBI" id="CHEBI:15378"/>
        <dbReference type="ChEBI" id="CHEBI:30616"/>
        <dbReference type="ChEBI" id="CHEBI:43474"/>
        <dbReference type="ChEBI" id="CHEBI:456216"/>
        <dbReference type="EC" id="5.6.2.3"/>
    </reaction>
</comment>
<dbReference type="GO" id="GO:0003677">
    <property type="term" value="F:DNA binding"/>
    <property type="evidence" value="ECO:0007669"/>
    <property type="project" value="UniProtKB-KW"/>
</dbReference>
<keyword evidence="6" id="KW-0234">DNA repair</keyword>
<keyword evidence="3" id="KW-0238">DNA-binding</keyword>
<evidence type="ECO:0000256" key="5">
    <source>
        <dbReference type="ARBA" id="ARBA00023242"/>
    </source>
</evidence>
<dbReference type="GO" id="GO:0000723">
    <property type="term" value="P:telomere maintenance"/>
    <property type="evidence" value="ECO:0007669"/>
    <property type="project" value="InterPro"/>
</dbReference>
<comment type="caution">
    <text evidence="9">The sequence shown here is derived from an EMBL/GenBank/DDBJ whole genome shotgun (WGS) entry which is preliminary data.</text>
</comment>
<keyword evidence="6" id="KW-0227">DNA damage</keyword>
<dbReference type="GO" id="GO:0043139">
    <property type="term" value="F:5'-3' DNA helicase activity"/>
    <property type="evidence" value="ECO:0007669"/>
    <property type="project" value="UniProtKB-EC"/>
</dbReference>
<evidence type="ECO:0000259" key="7">
    <source>
        <dbReference type="Pfam" id="PF05970"/>
    </source>
</evidence>